<dbReference type="InterPro" id="IPR036388">
    <property type="entry name" value="WH-like_DNA-bd_sf"/>
</dbReference>
<sequence>MSASRLLTMLLLLQNRGKLTTRELSRLLEISERTVHRDLEALSAAGIPVYAERGRAGGWQLTQGYRTRLTGMKQSELTALLLGADSALLADLGILDDYDAAARKLEAAARPAAGEQTNQPVDHIHIDGHSWDPSYEPVPYLSLIRQAVQESRRLRMEYGRNGDVKERIIEPLGLIAKRGVWYAAASCDGDIRTYRISRMISAELTDEVFSRPADFDLESYWEQSIRDFKAALPSFEAELQVRESALNGLQSERYVKVLKACPSTDPEWMTVTAEFETPEWAVKIALSYGTEMIAIAPPELREKIATTARGIAALYPSGLIE</sequence>
<dbReference type="STRING" id="169760.PSTEL_17680"/>
<evidence type="ECO:0000256" key="1">
    <source>
        <dbReference type="ARBA" id="ARBA00023015"/>
    </source>
</evidence>
<dbReference type="PANTHER" id="PTHR34580">
    <property type="match status" value="1"/>
</dbReference>
<evidence type="ECO:0000256" key="2">
    <source>
        <dbReference type="ARBA" id="ARBA00023125"/>
    </source>
</evidence>
<organism evidence="5 6">
    <name type="scientific">Paenibacillus stellifer</name>
    <dbReference type="NCBI Taxonomy" id="169760"/>
    <lineage>
        <taxon>Bacteria</taxon>
        <taxon>Bacillati</taxon>
        <taxon>Bacillota</taxon>
        <taxon>Bacilli</taxon>
        <taxon>Bacillales</taxon>
        <taxon>Paenibacillaceae</taxon>
        <taxon>Paenibacillus</taxon>
    </lineage>
</organism>
<dbReference type="InterPro" id="IPR028349">
    <property type="entry name" value="PafC-like"/>
</dbReference>
<evidence type="ECO:0000259" key="4">
    <source>
        <dbReference type="PROSITE" id="PS51000"/>
    </source>
</evidence>
<dbReference type="PIRSF" id="PIRSF016838">
    <property type="entry name" value="PafC"/>
    <property type="match status" value="1"/>
</dbReference>
<dbReference type="RefSeq" id="WP_038697103.1">
    <property type="nucleotide sequence ID" value="NZ_CP009286.1"/>
</dbReference>
<dbReference type="HOGENOM" id="CLU_041141_5_0_9"/>
<dbReference type="PROSITE" id="PS52050">
    <property type="entry name" value="WYL"/>
    <property type="match status" value="1"/>
</dbReference>
<dbReference type="Gene3D" id="1.10.10.10">
    <property type="entry name" value="Winged helix-like DNA-binding domain superfamily/Winged helix DNA-binding domain"/>
    <property type="match status" value="1"/>
</dbReference>
<dbReference type="InterPro" id="IPR026881">
    <property type="entry name" value="WYL_dom"/>
</dbReference>
<protein>
    <submittedName>
        <fullName evidence="5">Transcriptional regulator</fullName>
    </submittedName>
</protein>
<dbReference type="InterPro" id="IPR057727">
    <property type="entry name" value="WCX_dom"/>
</dbReference>
<name>A0A089N7A1_9BACL</name>
<dbReference type="InterPro" id="IPR001034">
    <property type="entry name" value="DeoR_HTH"/>
</dbReference>
<dbReference type="PROSITE" id="PS51000">
    <property type="entry name" value="HTH_DEOR_2"/>
    <property type="match status" value="1"/>
</dbReference>
<gene>
    <name evidence="5" type="ORF">PSTEL_17680</name>
</gene>
<feature type="domain" description="HTH deoR-type" evidence="4">
    <location>
        <begin position="2"/>
        <end position="75"/>
    </location>
</feature>
<dbReference type="Pfam" id="PF25583">
    <property type="entry name" value="WCX"/>
    <property type="match status" value="1"/>
</dbReference>
<evidence type="ECO:0000256" key="3">
    <source>
        <dbReference type="ARBA" id="ARBA00023163"/>
    </source>
</evidence>
<dbReference type="SUPFAM" id="SSF46785">
    <property type="entry name" value="Winged helix' DNA-binding domain"/>
    <property type="match status" value="1"/>
</dbReference>
<dbReference type="KEGG" id="pste:PSTEL_17680"/>
<evidence type="ECO:0000313" key="6">
    <source>
        <dbReference type="Proteomes" id="UP000029507"/>
    </source>
</evidence>
<dbReference type="InterPro" id="IPR036390">
    <property type="entry name" value="WH_DNA-bd_sf"/>
</dbReference>
<keyword evidence="2" id="KW-0238">DNA-binding</keyword>
<keyword evidence="3" id="KW-0804">Transcription</keyword>
<dbReference type="PANTHER" id="PTHR34580:SF1">
    <property type="entry name" value="PROTEIN PAFC"/>
    <property type="match status" value="1"/>
</dbReference>
<keyword evidence="6" id="KW-1185">Reference proteome</keyword>
<dbReference type="Proteomes" id="UP000029507">
    <property type="component" value="Chromosome"/>
</dbReference>
<dbReference type="AlphaFoldDB" id="A0A089N7A1"/>
<dbReference type="SMART" id="SM00420">
    <property type="entry name" value="HTH_DEOR"/>
    <property type="match status" value="1"/>
</dbReference>
<dbReference type="Pfam" id="PF13280">
    <property type="entry name" value="WYL"/>
    <property type="match status" value="1"/>
</dbReference>
<evidence type="ECO:0000313" key="5">
    <source>
        <dbReference type="EMBL" id="AIQ64664.1"/>
    </source>
</evidence>
<dbReference type="InterPro" id="IPR051534">
    <property type="entry name" value="CBASS_pafABC_assoc_protein"/>
</dbReference>
<dbReference type="GO" id="GO:0003700">
    <property type="term" value="F:DNA-binding transcription factor activity"/>
    <property type="evidence" value="ECO:0007669"/>
    <property type="project" value="InterPro"/>
</dbReference>
<proteinExistence type="predicted"/>
<keyword evidence="1" id="KW-0805">Transcription regulation</keyword>
<accession>A0A089N7A1</accession>
<dbReference type="PROSITE" id="PS00894">
    <property type="entry name" value="HTH_DEOR_1"/>
    <property type="match status" value="1"/>
</dbReference>
<dbReference type="GO" id="GO:0003677">
    <property type="term" value="F:DNA binding"/>
    <property type="evidence" value="ECO:0007669"/>
    <property type="project" value="UniProtKB-KW"/>
</dbReference>
<dbReference type="EMBL" id="CP009286">
    <property type="protein sequence ID" value="AIQ64664.1"/>
    <property type="molecule type" value="Genomic_DNA"/>
</dbReference>
<dbReference type="Pfam" id="PF08279">
    <property type="entry name" value="HTH_11"/>
    <property type="match status" value="1"/>
</dbReference>
<dbReference type="InterPro" id="IPR018356">
    <property type="entry name" value="Tscrpt_reg_HTH_DeoR_CS"/>
</dbReference>
<dbReference type="InterPro" id="IPR013196">
    <property type="entry name" value="HTH_11"/>
</dbReference>
<reference evidence="5 6" key="1">
    <citation type="submission" date="2014-08" db="EMBL/GenBank/DDBJ databases">
        <title>Comparative genomics of the Paenibacillus odorifer group.</title>
        <authorList>
            <person name="den Bakker H.C."/>
            <person name="Tsai Y.-C."/>
            <person name="Martin N."/>
            <person name="Korlach J."/>
            <person name="Wiedmann M."/>
        </authorList>
    </citation>
    <scope>NUCLEOTIDE SEQUENCE [LARGE SCALE GENOMIC DNA]</scope>
    <source>
        <strain evidence="5 6">DSM 14472</strain>
    </source>
</reference>
<dbReference type="OrthoDB" id="9815009at2"/>